<reference evidence="3" key="1">
    <citation type="journal article" date="2021" name="Syst. Appl. Microbiol.">
        <title>Roseomonas hellenica sp. nov., isolated from roots of wild-growing Alkanna tinctoria.</title>
        <authorList>
            <person name="Rat A."/>
            <person name="Naranjo H.D."/>
            <person name="Lebbe L."/>
            <person name="Cnockaert M."/>
            <person name="Krigas N."/>
            <person name="Grigoriadou K."/>
            <person name="Maloupa E."/>
            <person name="Willems A."/>
        </authorList>
    </citation>
    <scope>NUCLEOTIDE SEQUENCE [LARGE SCALE GENOMIC DNA]</scope>
    <source>
        <strain evidence="3">LMG 31159</strain>
    </source>
</reference>
<evidence type="ECO:0000313" key="3">
    <source>
        <dbReference type="Proteomes" id="UP000698752"/>
    </source>
</evidence>
<proteinExistence type="predicted"/>
<protein>
    <recommendedName>
        <fullName evidence="4">Cox cluster protein</fullName>
    </recommendedName>
</protein>
<evidence type="ECO:0000313" key="2">
    <source>
        <dbReference type="EMBL" id="MBR0653394.1"/>
    </source>
</evidence>
<dbReference type="EMBL" id="JAAEDI010000050">
    <property type="protein sequence ID" value="MBR0653394.1"/>
    <property type="molecule type" value="Genomic_DNA"/>
</dbReference>
<keyword evidence="1" id="KW-0812">Transmembrane</keyword>
<gene>
    <name evidence="2" type="ORF">GXW78_27335</name>
</gene>
<keyword evidence="1" id="KW-0472">Membrane</keyword>
<dbReference type="Proteomes" id="UP000698752">
    <property type="component" value="Unassembled WGS sequence"/>
</dbReference>
<keyword evidence="1" id="KW-1133">Transmembrane helix</keyword>
<sequence length="98" mass="9867">MTMSDFGLRDPRDNPLVPHVELSSAGRWAMAMGVVALLLGLAAAAGGAYVGLGGPSRLMSLPLGLPAAESGVVGLFMIGCGALTMLLGAISIYKAHDA</sequence>
<evidence type="ECO:0008006" key="4">
    <source>
        <dbReference type="Google" id="ProtNLM"/>
    </source>
</evidence>
<feature type="transmembrane region" description="Helical" evidence="1">
    <location>
        <begin position="28"/>
        <end position="52"/>
    </location>
</feature>
<accession>A0ABS5EQU4</accession>
<comment type="caution">
    <text evidence="2">The sequence shown here is derived from an EMBL/GenBank/DDBJ whole genome shotgun (WGS) entry which is preliminary data.</text>
</comment>
<organism evidence="2 3">
    <name type="scientific">Neoroseomonas terrae</name>
    <dbReference type="NCBI Taxonomy" id="424799"/>
    <lineage>
        <taxon>Bacteria</taxon>
        <taxon>Pseudomonadati</taxon>
        <taxon>Pseudomonadota</taxon>
        <taxon>Alphaproteobacteria</taxon>
        <taxon>Acetobacterales</taxon>
        <taxon>Acetobacteraceae</taxon>
        <taxon>Neoroseomonas</taxon>
    </lineage>
</organism>
<evidence type="ECO:0000256" key="1">
    <source>
        <dbReference type="SAM" id="Phobius"/>
    </source>
</evidence>
<feature type="transmembrane region" description="Helical" evidence="1">
    <location>
        <begin position="72"/>
        <end position="93"/>
    </location>
</feature>
<dbReference type="RefSeq" id="WP_211872099.1">
    <property type="nucleotide sequence ID" value="NZ_JAAEDI010000050.1"/>
</dbReference>
<name>A0ABS5EQU4_9PROT</name>
<keyword evidence="3" id="KW-1185">Reference proteome</keyword>